<sequence>MWAKGLLCEHEDKVRSKVERSKTGSRMKSERSSPKIMGSSTWAAKNGRLLGEDQVSKH</sequence>
<evidence type="ECO:0000256" key="1">
    <source>
        <dbReference type="SAM" id="MobiDB-lite"/>
    </source>
</evidence>
<dbReference type="HOGENOM" id="CLU_2980609_0_0_1"/>
<dbReference type="AlphaFoldDB" id="A0A0C9UE44"/>
<protein>
    <submittedName>
        <fullName evidence="2">Uncharacterized protein</fullName>
    </submittedName>
</protein>
<evidence type="ECO:0000313" key="2">
    <source>
        <dbReference type="EMBL" id="KIJ23751.1"/>
    </source>
</evidence>
<gene>
    <name evidence="2" type="ORF">M422DRAFT_275609</name>
</gene>
<reference evidence="2 3" key="1">
    <citation type="submission" date="2014-06" db="EMBL/GenBank/DDBJ databases">
        <title>Evolutionary Origins and Diversification of the Mycorrhizal Mutualists.</title>
        <authorList>
            <consortium name="DOE Joint Genome Institute"/>
            <consortium name="Mycorrhizal Genomics Consortium"/>
            <person name="Kohler A."/>
            <person name="Kuo A."/>
            <person name="Nagy L.G."/>
            <person name="Floudas D."/>
            <person name="Copeland A."/>
            <person name="Barry K.W."/>
            <person name="Cichocki N."/>
            <person name="Veneault-Fourrey C."/>
            <person name="LaButti K."/>
            <person name="Lindquist E.A."/>
            <person name="Lipzen A."/>
            <person name="Lundell T."/>
            <person name="Morin E."/>
            <person name="Murat C."/>
            <person name="Riley R."/>
            <person name="Ohm R."/>
            <person name="Sun H."/>
            <person name="Tunlid A."/>
            <person name="Henrissat B."/>
            <person name="Grigoriev I.V."/>
            <person name="Hibbett D.S."/>
            <person name="Martin F."/>
        </authorList>
    </citation>
    <scope>NUCLEOTIDE SEQUENCE [LARGE SCALE GENOMIC DNA]</scope>
    <source>
        <strain evidence="2 3">SS14</strain>
    </source>
</reference>
<feature type="region of interest" description="Disordered" evidence="1">
    <location>
        <begin position="13"/>
        <end position="58"/>
    </location>
</feature>
<evidence type="ECO:0000313" key="3">
    <source>
        <dbReference type="Proteomes" id="UP000054279"/>
    </source>
</evidence>
<accession>A0A0C9UE44</accession>
<dbReference type="Proteomes" id="UP000054279">
    <property type="component" value="Unassembled WGS sequence"/>
</dbReference>
<proteinExistence type="predicted"/>
<organism evidence="2 3">
    <name type="scientific">Sphaerobolus stellatus (strain SS14)</name>
    <dbReference type="NCBI Taxonomy" id="990650"/>
    <lineage>
        <taxon>Eukaryota</taxon>
        <taxon>Fungi</taxon>
        <taxon>Dikarya</taxon>
        <taxon>Basidiomycota</taxon>
        <taxon>Agaricomycotina</taxon>
        <taxon>Agaricomycetes</taxon>
        <taxon>Phallomycetidae</taxon>
        <taxon>Geastrales</taxon>
        <taxon>Sphaerobolaceae</taxon>
        <taxon>Sphaerobolus</taxon>
    </lineage>
</organism>
<feature type="compositionally biased region" description="Basic and acidic residues" evidence="1">
    <location>
        <begin position="13"/>
        <end position="33"/>
    </location>
</feature>
<dbReference type="EMBL" id="KN837596">
    <property type="protein sequence ID" value="KIJ23751.1"/>
    <property type="molecule type" value="Genomic_DNA"/>
</dbReference>
<name>A0A0C9UE44_SPHS4</name>
<keyword evidence="3" id="KW-1185">Reference proteome</keyword>